<evidence type="ECO:0000313" key="4">
    <source>
        <dbReference type="Proteomes" id="UP000321947"/>
    </source>
</evidence>
<comment type="caution">
    <text evidence="1">The sequence shown here is derived from an EMBL/GenBank/DDBJ whole genome shotgun (WGS) entry which is preliminary data.</text>
</comment>
<evidence type="ECO:0000313" key="3">
    <source>
        <dbReference type="Proteomes" id="UP000321393"/>
    </source>
</evidence>
<proteinExistence type="predicted"/>
<accession>A0A5A7VC57</accession>
<name>A0A5A7VC57_CUCMM</name>
<dbReference type="OrthoDB" id="413361at2759"/>
<dbReference type="Proteomes" id="UP000321393">
    <property type="component" value="Unassembled WGS sequence"/>
</dbReference>
<dbReference type="EMBL" id="SSTD01008710">
    <property type="protein sequence ID" value="TYK15115.1"/>
    <property type="molecule type" value="Genomic_DNA"/>
</dbReference>
<gene>
    <name evidence="2" type="ORF">E5676_scaffold259G00440</name>
    <name evidence="1" type="ORF">E6C27_scaffold538G00810</name>
</gene>
<organism evidence="1 3">
    <name type="scientific">Cucumis melo var. makuwa</name>
    <name type="common">Oriental melon</name>
    <dbReference type="NCBI Taxonomy" id="1194695"/>
    <lineage>
        <taxon>Eukaryota</taxon>
        <taxon>Viridiplantae</taxon>
        <taxon>Streptophyta</taxon>
        <taxon>Embryophyta</taxon>
        <taxon>Tracheophyta</taxon>
        <taxon>Spermatophyta</taxon>
        <taxon>Magnoliopsida</taxon>
        <taxon>eudicotyledons</taxon>
        <taxon>Gunneridae</taxon>
        <taxon>Pentapetalae</taxon>
        <taxon>rosids</taxon>
        <taxon>fabids</taxon>
        <taxon>Cucurbitales</taxon>
        <taxon>Cucurbitaceae</taxon>
        <taxon>Benincaseae</taxon>
        <taxon>Cucumis</taxon>
    </lineage>
</organism>
<protein>
    <submittedName>
        <fullName evidence="1">Retrovirus-related Pol polyprotein from transposon TNT 1-94</fullName>
    </submittedName>
</protein>
<dbReference type="AlphaFoldDB" id="A0A5A7VC57"/>
<dbReference type="Proteomes" id="UP000321947">
    <property type="component" value="Unassembled WGS sequence"/>
</dbReference>
<dbReference type="EMBL" id="SSTE01001018">
    <property type="protein sequence ID" value="KAA0065902.1"/>
    <property type="molecule type" value="Genomic_DNA"/>
</dbReference>
<evidence type="ECO:0000313" key="2">
    <source>
        <dbReference type="EMBL" id="TYK15115.1"/>
    </source>
</evidence>
<sequence>MVFNLELQRISFTKCSKLPEKVLLDLDEVYNLVIVVMQGKPKISWIDMQSELLTFEKRFNKEFLSPLAQDRGGQSSNFSRPSNLYRSCYWAECESICYSKYGDKTELFKSKNVLCVSDITKNLVSVSKLEQDNNVNIEFHGCYYFIKEKATGRTLLNETIKDGLSHLDTVKKEKRAEDLDYSSSKKKQSMHKNKGSSTFLLSGGTNLVNSCVVVPKTVCHKRLGHPS</sequence>
<evidence type="ECO:0000313" key="1">
    <source>
        <dbReference type="EMBL" id="KAA0065902.1"/>
    </source>
</evidence>
<reference evidence="3 4" key="1">
    <citation type="submission" date="2019-08" db="EMBL/GenBank/DDBJ databases">
        <title>Draft genome sequences of two oriental melons (Cucumis melo L. var makuwa).</title>
        <authorList>
            <person name="Kwon S.-Y."/>
        </authorList>
    </citation>
    <scope>NUCLEOTIDE SEQUENCE [LARGE SCALE GENOMIC DNA]</scope>
    <source>
        <strain evidence="4">cv. Chang Bougi</strain>
        <strain evidence="3">cv. SW 3</strain>
        <tissue evidence="1">Leaf</tissue>
    </source>
</reference>